<comment type="caution">
    <text evidence="1">Lacks conserved residue(s) required for the propagation of feature annotation.</text>
</comment>
<evidence type="ECO:0000313" key="6">
    <source>
        <dbReference type="Proteomes" id="UP000270296"/>
    </source>
</evidence>
<dbReference type="EMBL" id="UZAM01008926">
    <property type="protein sequence ID" value="VDP06975.1"/>
    <property type="molecule type" value="Genomic_DNA"/>
</dbReference>
<feature type="compositionally biased region" description="Basic residues" evidence="2">
    <location>
        <begin position="139"/>
        <end position="148"/>
    </location>
</feature>
<reference evidence="5 6" key="2">
    <citation type="submission" date="2018-11" db="EMBL/GenBank/DDBJ databases">
        <authorList>
            <consortium name="Pathogen Informatics"/>
        </authorList>
    </citation>
    <scope>NUCLEOTIDE SEQUENCE [LARGE SCALE GENOMIC DNA]</scope>
</reference>
<evidence type="ECO:0000256" key="2">
    <source>
        <dbReference type="SAM" id="MobiDB-lite"/>
    </source>
</evidence>
<dbReference type="OrthoDB" id="5915151at2759"/>
<dbReference type="PANTHER" id="PTHR47324">
    <property type="entry name" value="PROTEIN IRG-7-RELATED"/>
    <property type="match status" value="1"/>
</dbReference>
<name>A0A183IP01_9BILA</name>
<proteinExistence type="predicted"/>
<protein>
    <submittedName>
        <fullName evidence="7">EGF-like domain-containing protein</fullName>
    </submittedName>
</protein>
<gene>
    <name evidence="5" type="ORF">SBAD_LOCUS5348</name>
</gene>
<keyword evidence="1" id="KW-0245">EGF-like domain</keyword>
<dbReference type="Gene3D" id="2.10.25.10">
    <property type="entry name" value="Laminin"/>
    <property type="match status" value="1"/>
</dbReference>
<feature type="domain" description="EGF-like" evidence="4">
    <location>
        <begin position="35"/>
        <end position="70"/>
    </location>
</feature>
<evidence type="ECO:0000313" key="7">
    <source>
        <dbReference type="WBParaSite" id="SBAD_0000556401-mRNA-1"/>
    </source>
</evidence>
<dbReference type="AlphaFoldDB" id="A0A183IP01"/>
<feature type="transmembrane region" description="Helical" evidence="3">
    <location>
        <begin position="105"/>
        <end position="126"/>
    </location>
</feature>
<keyword evidence="3" id="KW-0472">Membrane</keyword>
<accession>A0A183IP01</accession>
<evidence type="ECO:0000313" key="5">
    <source>
        <dbReference type="EMBL" id="VDP06975.1"/>
    </source>
</evidence>
<keyword evidence="6" id="KW-1185">Reference proteome</keyword>
<feature type="region of interest" description="Disordered" evidence="2">
    <location>
        <begin position="217"/>
        <end position="244"/>
    </location>
</feature>
<dbReference type="WBParaSite" id="SBAD_0000556401-mRNA-1">
    <property type="protein sequence ID" value="SBAD_0000556401-mRNA-1"/>
    <property type="gene ID" value="SBAD_0000556401"/>
</dbReference>
<evidence type="ECO:0000256" key="1">
    <source>
        <dbReference type="PROSITE-ProRule" id="PRU00076"/>
    </source>
</evidence>
<keyword evidence="3" id="KW-0812">Transmembrane</keyword>
<evidence type="ECO:0000256" key="3">
    <source>
        <dbReference type="SAM" id="Phobius"/>
    </source>
</evidence>
<dbReference type="PROSITE" id="PS50026">
    <property type="entry name" value="EGF_3"/>
    <property type="match status" value="1"/>
</dbReference>
<organism evidence="7">
    <name type="scientific">Soboliphyme baturini</name>
    <dbReference type="NCBI Taxonomy" id="241478"/>
    <lineage>
        <taxon>Eukaryota</taxon>
        <taxon>Metazoa</taxon>
        <taxon>Ecdysozoa</taxon>
        <taxon>Nematoda</taxon>
        <taxon>Enoplea</taxon>
        <taxon>Dorylaimia</taxon>
        <taxon>Dioctophymatida</taxon>
        <taxon>Dioctophymatoidea</taxon>
        <taxon>Soboliphymatidae</taxon>
        <taxon>Soboliphyme</taxon>
    </lineage>
</organism>
<dbReference type="InterPro" id="IPR000742">
    <property type="entry name" value="EGF"/>
</dbReference>
<evidence type="ECO:0000259" key="4">
    <source>
        <dbReference type="PROSITE" id="PS50026"/>
    </source>
</evidence>
<sequence length="244" mass="27163">MSLEKLKLWLGFGPECQNGGRKTNYGTCICRQYFTGRLCEHTLCLNGGVRNSFHETCVCPDPHIRGAHCEIVTCENGGSDNGHGTCTCLEPWYTGSFCQYYSSPWGILFGCVGLAIAVIAFVCIACRLKSCSHRRHNSGNSRGFRHHSQMPCAPTSGQIPNRNRPETEILMTVPPDLSVRYKHFIIKSYPRSSQHCVSRDLPPTVSVGQNETRLIERSPLPPPAVYTVRSETPPPSYEEAIKET</sequence>
<reference evidence="7" key="1">
    <citation type="submission" date="2016-06" db="UniProtKB">
        <authorList>
            <consortium name="WormBaseParasite"/>
        </authorList>
    </citation>
    <scope>IDENTIFICATION</scope>
</reference>
<feature type="region of interest" description="Disordered" evidence="2">
    <location>
        <begin position="139"/>
        <end position="164"/>
    </location>
</feature>
<dbReference type="Proteomes" id="UP000270296">
    <property type="component" value="Unassembled WGS sequence"/>
</dbReference>
<keyword evidence="3" id="KW-1133">Transmembrane helix</keyword>
<dbReference type="InterPro" id="IPR053295">
    <property type="entry name" value="Innate_immunity_reg"/>
</dbReference>